<dbReference type="InterPro" id="IPR029058">
    <property type="entry name" value="AB_hydrolase_fold"/>
</dbReference>
<dbReference type="EC" id="3.1.1.-" evidence="3"/>
<dbReference type="Proteomes" id="UP001302274">
    <property type="component" value="Unassembled WGS sequence"/>
</dbReference>
<gene>
    <name evidence="5" type="ORF">SHI21_03850</name>
</gene>
<feature type="domain" description="Carboxylesterase type B" evidence="4">
    <location>
        <begin position="27"/>
        <end position="494"/>
    </location>
</feature>
<keyword evidence="6" id="KW-1185">Reference proteome</keyword>
<evidence type="ECO:0000259" key="4">
    <source>
        <dbReference type="Pfam" id="PF00135"/>
    </source>
</evidence>
<evidence type="ECO:0000256" key="2">
    <source>
        <dbReference type="ARBA" id="ARBA00022801"/>
    </source>
</evidence>
<dbReference type="RefSeq" id="WP_323574804.1">
    <property type="nucleotide sequence ID" value="NZ_JAYGJQ010000001.1"/>
</dbReference>
<sequence>MYRTFLTNLCALLAVVAISQTVEANSRLLEIEKGQISGVRVANDVDAFLGIPYAAPPVGPLRWKAPRPAQPWDGVLKANKFPTACPQLGNFFANVPASQFGKPVGTEDCLYLNVWRPAPAKEKQLPVVVWIHGGSNFKGTSADPMYDGKYLASKSNIVMVSLNYRIGLLGAISYKALENGTKLDKSGNFVTLDLIQGLKWVHDNIKTFGGDPNNVTIMGQSAGCMNVWGLLQTPLSEGLFHKAVCSSGLPNIYPKAMARARSGDFVENLVFNARLVADRKDAGKFIEAKGEKWVREFLYSRTSDEIVLGQDYSVPVQHIEDEVVFPHGLEATALGFYQQVPMILGSTMDEATYLLGTQYFKPDLATLWGYLQNTPANLKFEDVINTNYVTFRTATKSTSLALNRTISNIYLTARLYNSETYRYNFEWNNTPQPWKDILGSVHGMDAIFYLGNFDSKNENFARFAWTEENRESREALREEMNKHFTQFFWTGNPGWKGTIDFK</sequence>
<keyword evidence="2 3" id="KW-0378">Hydrolase</keyword>
<dbReference type="EMBL" id="JAYGJQ010000001">
    <property type="protein sequence ID" value="MEA9355316.1"/>
    <property type="molecule type" value="Genomic_DNA"/>
</dbReference>
<evidence type="ECO:0000313" key="6">
    <source>
        <dbReference type="Proteomes" id="UP001302274"/>
    </source>
</evidence>
<evidence type="ECO:0000256" key="1">
    <source>
        <dbReference type="ARBA" id="ARBA00005964"/>
    </source>
</evidence>
<dbReference type="InterPro" id="IPR050309">
    <property type="entry name" value="Type-B_Carboxylest/Lipase"/>
</dbReference>
<dbReference type="InterPro" id="IPR019826">
    <property type="entry name" value="Carboxylesterase_B_AS"/>
</dbReference>
<organism evidence="5 6">
    <name type="scientific">Bacteriovorax antarcticus</name>
    <dbReference type="NCBI Taxonomy" id="3088717"/>
    <lineage>
        <taxon>Bacteria</taxon>
        <taxon>Pseudomonadati</taxon>
        <taxon>Bdellovibrionota</taxon>
        <taxon>Bacteriovoracia</taxon>
        <taxon>Bacteriovoracales</taxon>
        <taxon>Bacteriovoracaceae</taxon>
        <taxon>Bacteriovorax</taxon>
    </lineage>
</organism>
<dbReference type="Gene3D" id="3.40.50.1820">
    <property type="entry name" value="alpha/beta hydrolase"/>
    <property type="match status" value="1"/>
</dbReference>
<dbReference type="SUPFAM" id="SSF53474">
    <property type="entry name" value="alpha/beta-Hydrolases"/>
    <property type="match status" value="1"/>
</dbReference>
<feature type="chain" id="PRO_5044965028" description="Carboxylic ester hydrolase" evidence="3">
    <location>
        <begin position="25"/>
        <end position="502"/>
    </location>
</feature>
<evidence type="ECO:0000256" key="3">
    <source>
        <dbReference type="RuleBase" id="RU361235"/>
    </source>
</evidence>
<comment type="similarity">
    <text evidence="1 3">Belongs to the type-B carboxylesterase/lipase family.</text>
</comment>
<keyword evidence="3" id="KW-0732">Signal</keyword>
<accession>A0ABU5VQK6</accession>
<dbReference type="PROSITE" id="PS00122">
    <property type="entry name" value="CARBOXYLESTERASE_B_1"/>
    <property type="match status" value="1"/>
</dbReference>
<protein>
    <recommendedName>
        <fullName evidence="3">Carboxylic ester hydrolase</fullName>
        <ecNumber evidence="3">3.1.1.-</ecNumber>
    </recommendedName>
</protein>
<feature type="signal peptide" evidence="3">
    <location>
        <begin position="1"/>
        <end position="24"/>
    </location>
</feature>
<dbReference type="InterPro" id="IPR019819">
    <property type="entry name" value="Carboxylesterase_B_CS"/>
</dbReference>
<name>A0ABU5VQK6_9BACT</name>
<dbReference type="Pfam" id="PF00135">
    <property type="entry name" value="COesterase"/>
    <property type="match status" value="1"/>
</dbReference>
<dbReference type="PANTHER" id="PTHR11559">
    <property type="entry name" value="CARBOXYLESTERASE"/>
    <property type="match status" value="1"/>
</dbReference>
<comment type="caution">
    <text evidence="5">The sequence shown here is derived from an EMBL/GenBank/DDBJ whole genome shotgun (WGS) entry which is preliminary data.</text>
</comment>
<dbReference type="InterPro" id="IPR002018">
    <property type="entry name" value="CarbesteraseB"/>
</dbReference>
<reference evidence="5 6" key="1">
    <citation type="submission" date="2023-11" db="EMBL/GenBank/DDBJ databases">
        <title>A Novel Polar Bacteriovorax (B. antarcticus) Isolated from the Biocrust in Antarctica.</title>
        <authorList>
            <person name="Mun W."/>
            <person name="Choi S.Y."/>
            <person name="Mitchell R.J."/>
        </authorList>
    </citation>
    <scope>NUCLEOTIDE SEQUENCE [LARGE SCALE GENOMIC DNA]</scope>
    <source>
        <strain evidence="5 6">PP10</strain>
    </source>
</reference>
<dbReference type="PROSITE" id="PS00941">
    <property type="entry name" value="CARBOXYLESTERASE_B_2"/>
    <property type="match status" value="1"/>
</dbReference>
<evidence type="ECO:0000313" key="5">
    <source>
        <dbReference type="EMBL" id="MEA9355316.1"/>
    </source>
</evidence>
<proteinExistence type="inferred from homology"/>